<feature type="compositionally biased region" description="Gly residues" evidence="4">
    <location>
        <begin position="169"/>
        <end position="180"/>
    </location>
</feature>
<dbReference type="InterPro" id="IPR011008">
    <property type="entry name" value="Dimeric_a/b-barrel"/>
</dbReference>
<gene>
    <name evidence="6" type="ORF">HUT08_17925</name>
</gene>
<dbReference type="SMART" id="SM00344">
    <property type="entry name" value="HTH_ASNC"/>
    <property type="match status" value="2"/>
</dbReference>
<dbReference type="RefSeq" id="WP_176166241.1">
    <property type="nucleotide sequence ID" value="NZ_CP054929.1"/>
</dbReference>
<dbReference type="InterPro" id="IPR019888">
    <property type="entry name" value="Tscrpt_reg_AsnC-like"/>
</dbReference>
<organism evidence="6 7">
    <name type="scientific">Streptomyces buecherae</name>
    <dbReference type="NCBI Taxonomy" id="2763006"/>
    <lineage>
        <taxon>Bacteria</taxon>
        <taxon>Bacillati</taxon>
        <taxon>Actinomycetota</taxon>
        <taxon>Actinomycetes</taxon>
        <taxon>Kitasatosporales</taxon>
        <taxon>Streptomycetaceae</taxon>
        <taxon>Streptomyces</taxon>
    </lineage>
</organism>
<dbReference type="PANTHER" id="PTHR30154:SF34">
    <property type="entry name" value="TRANSCRIPTIONAL REGULATOR AZLB"/>
    <property type="match status" value="1"/>
</dbReference>
<evidence type="ECO:0000313" key="7">
    <source>
        <dbReference type="Proteomes" id="UP000509303"/>
    </source>
</evidence>
<feature type="domain" description="HTH asnC-type" evidence="5">
    <location>
        <begin position="6"/>
        <end position="66"/>
    </location>
</feature>
<dbReference type="PANTHER" id="PTHR30154">
    <property type="entry name" value="LEUCINE-RESPONSIVE REGULATORY PROTEIN"/>
    <property type="match status" value="1"/>
</dbReference>
<dbReference type="InterPro" id="IPR019887">
    <property type="entry name" value="Tscrpt_reg_AsnC/Lrp_C"/>
</dbReference>
<dbReference type="Pfam" id="PF13404">
    <property type="entry name" value="HTH_AsnC-type"/>
    <property type="match status" value="2"/>
</dbReference>
<proteinExistence type="predicted"/>
<keyword evidence="7" id="KW-1185">Reference proteome</keyword>
<dbReference type="SUPFAM" id="SSF46785">
    <property type="entry name" value="Winged helix' DNA-binding domain"/>
    <property type="match status" value="2"/>
</dbReference>
<dbReference type="InterPro" id="IPR036388">
    <property type="entry name" value="WH-like_DNA-bd_sf"/>
</dbReference>
<evidence type="ECO:0000313" key="6">
    <source>
        <dbReference type="EMBL" id="QKW54599.1"/>
    </source>
</evidence>
<reference evidence="6 7" key="1">
    <citation type="submission" date="2020-06" db="EMBL/GenBank/DDBJ databases">
        <title>Genome mining for natural products.</title>
        <authorList>
            <person name="Zhang B."/>
            <person name="Shi J."/>
            <person name="Ge H."/>
        </authorList>
    </citation>
    <scope>NUCLEOTIDE SEQUENCE [LARGE SCALE GENOMIC DNA]</scope>
    <source>
        <strain evidence="6 7">NA00687</strain>
    </source>
</reference>
<keyword evidence="1" id="KW-0805">Transcription regulation</keyword>
<keyword evidence="2" id="KW-0238">DNA-binding</keyword>
<evidence type="ECO:0000259" key="5">
    <source>
        <dbReference type="PROSITE" id="PS50956"/>
    </source>
</evidence>
<evidence type="ECO:0000256" key="4">
    <source>
        <dbReference type="SAM" id="MobiDB-lite"/>
    </source>
</evidence>
<dbReference type="Gene3D" id="1.10.10.10">
    <property type="entry name" value="Winged helix-like DNA-binding domain superfamily/Winged helix DNA-binding domain"/>
    <property type="match status" value="2"/>
</dbReference>
<dbReference type="PROSITE" id="PS50956">
    <property type="entry name" value="HTH_ASNC_2"/>
    <property type="match status" value="2"/>
</dbReference>
<feature type="region of interest" description="Disordered" evidence="4">
    <location>
        <begin position="162"/>
        <end position="186"/>
    </location>
</feature>
<keyword evidence="3" id="KW-0804">Transcription</keyword>
<sequence length="349" mass="37911">MKTDAFDDVDRQLVHALQIDGRAPFARIAAVLGVSDQTVARRYTRLRTRGLVRVLGLTDTTALGEVEWSLRVQCRPDAALSVAEALARRADTSWVSLMTGGTEIAVVVRSRSGQDGDELLLRELPRTPQVVGVTAQCLLHQFFGGQQGLVNKSGALSERQVERLRTEEGGGPPSSGGGQVGPVTDRPAEASAPVLLSEADERLLGVLEIDGRAPLAELAAATNWSQSTVRRRLAELRQQGVLFFDVDYDVRMFGLDTRAALWMSVSPAELHETGERIAEHPEVACCFASTGQHNLFAMVSCTDVPALYRYLTTRIAALPAIRLLETSPMIRRIKGPGPVLAGASPRRRR</sequence>
<feature type="domain" description="HTH asnC-type" evidence="5">
    <location>
        <begin position="196"/>
        <end position="256"/>
    </location>
</feature>
<dbReference type="PRINTS" id="PR00033">
    <property type="entry name" value="HTHASNC"/>
</dbReference>
<dbReference type="AlphaFoldDB" id="A0A7H8NJ63"/>
<dbReference type="GO" id="GO:0043200">
    <property type="term" value="P:response to amino acid"/>
    <property type="evidence" value="ECO:0007669"/>
    <property type="project" value="TreeGrafter"/>
</dbReference>
<dbReference type="Proteomes" id="UP000509303">
    <property type="component" value="Chromosome"/>
</dbReference>
<dbReference type="Gene3D" id="3.30.70.920">
    <property type="match status" value="1"/>
</dbReference>
<dbReference type="Pfam" id="PF01037">
    <property type="entry name" value="AsnC_trans_reg"/>
    <property type="match status" value="1"/>
</dbReference>
<dbReference type="EMBL" id="CP054929">
    <property type="protein sequence ID" value="QKW54599.1"/>
    <property type="molecule type" value="Genomic_DNA"/>
</dbReference>
<dbReference type="GO" id="GO:0005829">
    <property type="term" value="C:cytosol"/>
    <property type="evidence" value="ECO:0007669"/>
    <property type="project" value="TreeGrafter"/>
</dbReference>
<accession>A0A7H8NJ63</accession>
<dbReference type="InterPro" id="IPR000485">
    <property type="entry name" value="AsnC-type_HTH_dom"/>
</dbReference>
<evidence type="ECO:0000256" key="3">
    <source>
        <dbReference type="ARBA" id="ARBA00023163"/>
    </source>
</evidence>
<dbReference type="InterPro" id="IPR036390">
    <property type="entry name" value="WH_DNA-bd_sf"/>
</dbReference>
<evidence type="ECO:0000256" key="2">
    <source>
        <dbReference type="ARBA" id="ARBA00023125"/>
    </source>
</evidence>
<name>A0A7H8NJ63_9ACTN</name>
<dbReference type="SUPFAM" id="SSF54909">
    <property type="entry name" value="Dimeric alpha+beta barrel"/>
    <property type="match status" value="2"/>
</dbReference>
<dbReference type="GO" id="GO:0043565">
    <property type="term" value="F:sequence-specific DNA binding"/>
    <property type="evidence" value="ECO:0007669"/>
    <property type="project" value="InterPro"/>
</dbReference>
<evidence type="ECO:0000256" key="1">
    <source>
        <dbReference type="ARBA" id="ARBA00023015"/>
    </source>
</evidence>
<protein>
    <submittedName>
        <fullName evidence="6">Lrp/AsnC family transcriptional regulator</fullName>
    </submittedName>
</protein>